<gene>
    <name evidence="3" type="ORF">E1757_22850</name>
</gene>
<dbReference type="InterPro" id="IPR003767">
    <property type="entry name" value="Malate/L-lactate_DH-like"/>
</dbReference>
<dbReference type="SUPFAM" id="SSF89733">
    <property type="entry name" value="L-sulfolactate dehydrogenase-like"/>
    <property type="match status" value="1"/>
</dbReference>
<dbReference type="InterPro" id="IPR043143">
    <property type="entry name" value="Mal/L-sulf/L-lact_DH-like_NADP"/>
</dbReference>
<dbReference type="AlphaFoldDB" id="A0A4R5KJ36"/>
<dbReference type="Pfam" id="PF02615">
    <property type="entry name" value="Ldh_2"/>
    <property type="match status" value="1"/>
</dbReference>
<evidence type="ECO:0000313" key="4">
    <source>
        <dbReference type="Proteomes" id="UP000295636"/>
    </source>
</evidence>
<dbReference type="Gene3D" id="3.30.1370.60">
    <property type="entry name" value="Hypothetical oxidoreductase yiak, domain 2"/>
    <property type="match status" value="1"/>
</dbReference>
<dbReference type="EMBL" id="SMRT01000012">
    <property type="protein sequence ID" value="TDF94795.1"/>
    <property type="molecule type" value="Genomic_DNA"/>
</dbReference>
<name>A0A4R5KJ36_9BACL</name>
<protein>
    <submittedName>
        <fullName evidence="3">Ldh family oxidoreductase</fullName>
    </submittedName>
</protein>
<evidence type="ECO:0000256" key="1">
    <source>
        <dbReference type="ARBA" id="ARBA00006056"/>
    </source>
</evidence>
<evidence type="ECO:0000313" key="3">
    <source>
        <dbReference type="EMBL" id="TDF94795.1"/>
    </source>
</evidence>
<dbReference type="Proteomes" id="UP000295636">
    <property type="component" value="Unassembled WGS sequence"/>
</dbReference>
<dbReference type="InterPro" id="IPR036111">
    <property type="entry name" value="Mal/L-sulfo/L-lacto_DH-like_sf"/>
</dbReference>
<dbReference type="Gene3D" id="1.10.1530.10">
    <property type="match status" value="1"/>
</dbReference>
<dbReference type="PANTHER" id="PTHR11091:SF0">
    <property type="entry name" value="MALATE DEHYDROGENASE"/>
    <property type="match status" value="1"/>
</dbReference>
<dbReference type="InterPro" id="IPR043144">
    <property type="entry name" value="Mal/L-sulf/L-lact_DH-like_ah"/>
</dbReference>
<reference evidence="3 4" key="1">
    <citation type="submission" date="2019-03" db="EMBL/GenBank/DDBJ databases">
        <title>This is whole genome sequence of Paenibacillus sp MS74 strain.</title>
        <authorList>
            <person name="Trinh H.N."/>
        </authorList>
    </citation>
    <scope>NUCLEOTIDE SEQUENCE [LARGE SCALE GENOMIC DNA]</scope>
    <source>
        <strain evidence="3 4">MS74</strain>
    </source>
</reference>
<dbReference type="GO" id="GO:0016491">
    <property type="term" value="F:oxidoreductase activity"/>
    <property type="evidence" value="ECO:0007669"/>
    <property type="project" value="UniProtKB-KW"/>
</dbReference>
<organism evidence="3 4">
    <name type="scientific">Paenibacillus piri</name>
    <dbReference type="NCBI Taxonomy" id="2547395"/>
    <lineage>
        <taxon>Bacteria</taxon>
        <taxon>Bacillati</taxon>
        <taxon>Bacillota</taxon>
        <taxon>Bacilli</taxon>
        <taxon>Bacillales</taxon>
        <taxon>Paenibacillaceae</taxon>
        <taxon>Paenibacillus</taxon>
    </lineage>
</organism>
<dbReference type="PANTHER" id="PTHR11091">
    <property type="entry name" value="OXIDOREDUCTASE-RELATED"/>
    <property type="match status" value="1"/>
</dbReference>
<sequence length="358" mass="39002">MGGKNRMTEPSGIKVNYEELEQYVRALFQGAGVEEEQAATIARHLVLANLRGIDSHGVSRVDIYTRRLDYGLERKKTTVHVDKETASSTLIDGGNGMGIVLASKGIEIAVEKAKETGLAVVGIKNSGHCGMLADYTQYAAKHLCLALATTNAPSNMAPWGGKQGFFGTNPFSYGVPAGEEQDIIFDMATSVVARGKITLARKNNQQIPLGWAITKEGKPTTDPDEALDGLVLPVGGAKGYGLAFLVDVLSGLLTGAAFGPYIGSLYKDLDRNQKIGQFFFVMRADLFEHMEEFQRRIDQMIREIRQIPLADGFEKIYMPGELEHEKSVERKLGGIPLTGSVLQELEAVGKRYGIDCPF</sequence>
<keyword evidence="2" id="KW-0560">Oxidoreductase</keyword>
<evidence type="ECO:0000256" key="2">
    <source>
        <dbReference type="ARBA" id="ARBA00023002"/>
    </source>
</evidence>
<proteinExistence type="inferred from homology"/>
<keyword evidence="4" id="KW-1185">Reference proteome</keyword>
<comment type="caution">
    <text evidence="3">The sequence shown here is derived from an EMBL/GenBank/DDBJ whole genome shotgun (WGS) entry which is preliminary data.</text>
</comment>
<comment type="similarity">
    <text evidence="1">Belongs to the LDH2/MDH2 oxidoreductase family.</text>
</comment>
<dbReference type="OrthoDB" id="9769447at2"/>
<accession>A0A4R5KJ36</accession>